<dbReference type="InterPro" id="IPR037058">
    <property type="entry name" value="Falgellar_hook_FlgE_sf"/>
</dbReference>
<comment type="subcellular location">
    <subcellularLocation>
        <location evidence="1 5">Bacterial flagellum basal body</location>
    </subcellularLocation>
</comment>
<organism evidence="10 11">
    <name type="scientific">Pseudodesulfovibrio portus</name>
    <dbReference type="NCBI Taxonomy" id="231439"/>
    <lineage>
        <taxon>Bacteria</taxon>
        <taxon>Pseudomonadati</taxon>
        <taxon>Thermodesulfobacteriota</taxon>
        <taxon>Desulfovibrionia</taxon>
        <taxon>Desulfovibrionales</taxon>
        <taxon>Desulfovibrionaceae</taxon>
    </lineage>
</organism>
<comment type="function">
    <text evidence="5">A flexible structure which links the flagellar filament to the drive apparatus in the basal body.</text>
</comment>
<feature type="domain" description="Flagellar hook protein FlgE/F/G-like D1" evidence="9">
    <location>
        <begin position="95"/>
        <end position="150"/>
    </location>
</feature>
<evidence type="ECO:0000259" key="6">
    <source>
        <dbReference type="Pfam" id="PF00460"/>
    </source>
</evidence>
<dbReference type="NCBIfam" id="TIGR03506">
    <property type="entry name" value="FlgEFG_subfam"/>
    <property type="match status" value="1"/>
</dbReference>
<evidence type="ECO:0000256" key="1">
    <source>
        <dbReference type="ARBA" id="ARBA00004117"/>
    </source>
</evidence>
<dbReference type="SUPFAM" id="SSF117143">
    <property type="entry name" value="Flagellar hook protein flgE"/>
    <property type="match status" value="1"/>
</dbReference>
<keyword evidence="4 5" id="KW-0975">Bacterial flagellum</keyword>
<dbReference type="Pfam" id="PF06429">
    <property type="entry name" value="Flg_bbr_C"/>
    <property type="match status" value="1"/>
</dbReference>
<dbReference type="Proteomes" id="UP001061361">
    <property type="component" value="Chromosome"/>
</dbReference>
<dbReference type="RefSeq" id="WP_264984041.1">
    <property type="nucleotide sequence ID" value="NZ_AP026708.1"/>
</dbReference>
<reference evidence="10" key="1">
    <citation type="submission" date="2022-08" db="EMBL/GenBank/DDBJ databases">
        <title>Genome Sequence of the sulphate-reducing bacterium, Pseudodesulfovibrio portus JCM14722.</title>
        <authorList>
            <person name="Kondo R."/>
            <person name="Kataoka T."/>
        </authorList>
    </citation>
    <scope>NUCLEOTIDE SEQUENCE</scope>
    <source>
        <strain evidence="10">JCM 14722</strain>
    </source>
</reference>
<name>A0ABM8ARD2_9BACT</name>
<dbReference type="PANTHER" id="PTHR30435">
    <property type="entry name" value="FLAGELLAR PROTEIN"/>
    <property type="match status" value="1"/>
</dbReference>
<accession>A0ABM8ARD2</accession>
<feature type="domain" description="Flagellar hook protein FlgE D2" evidence="8">
    <location>
        <begin position="227"/>
        <end position="420"/>
    </location>
</feature>
<feature type="domain" description="Flagellar basal-body/hook protein C-terminal" evidence="7">
    <location>
        <begin position="494"/>
        <end position="537"/>
    </location>
</feature>
<evidence type="ECO:0000259" key="7">
    <source>
        <dbReference type="Pfam" id="PF06429"/>
    </source>
</evidence>
<dbReference type="PANTHER" id="PTHR30435:SF1">
    <property type="entry name" value="FLAGELLAR HOOK PROTEIN FLGE"/>
    <property type="match status" value="1"/>
</dbReference>
<comment type="similarity">
    <text evidence="2 5">Belongs to the flagella basal body rod proteins family.</text>
</comment>
<gene>
    <name evidence="10" type="primary">flgE_1</name>
    <name evidence="10" type="ORF">JCM14722_15350</name>
</gene>
<dbReference type="InterPro" id="IPR001444">
    <property type="entry name" value="Flag_bb_rod_N"/>
</dbReference>
<evidence type="ECO:0000256" key="5">
    <source>
        <dbReference type="RuleBase" id="RU362116"/>
    </source>
</evidence>
<dbReference type="Pfam" id="PF07559">
    <property type="entry name" value="FlgE_D2"/>
    <property type="match status" value="1"/>
</dbReference>
<evidence type="ECO:0000256" key="2">
    <source>
        <dbReference type="ARBA" id="ARBA00009677"/>
    </source>
</evidence>
<dbReference type="InterPro" id="IPR010930">
    <property type="entry name" value="Flg_bb/hook_C_dom"/>
</dbReference>
<dbReference type="EMBL" id="AP026708">
    <property type="protein sequence ID" value="BDQ33993.1"/>
    <property type="molecule type" value="Genomic_DNA"/>
</dbReference>
<dbReference type="PROSITE" id="PS00588">
    <property type="entry name" value="FLAGELLA_BB_ROD"/>
    <property type="match status" value="1"/>
</dbReference>
<dbReference type="InterPro" id="IPR020013">
    <property type="entry name" value="Flagellar_FlgE/F/G"/>
</dbReference>
<dbReference type="InterPro" id="IPR037925">
    <property type="entry name" value="FlgE/F/G-like"/>
</dbReference>
<dbReference type="Pfam" id="PF22692">
    <property type="entry name" value="LlgE_F_G_D1"/>
    <property type="match status" value="1"/>
</dbReference>
<keyword evidence="10" id="KW-0969">Cilium</keyword>
<dbReference type="InterPro" id="IPR019776">
    <property type="entry name" value="Flagellar_basal_body_rod_CS"/>
</dbReference>
<keyword evidence="10" id="KW-0282">Flagellum</keyword>
<dbReference type="Pfam" id="PF00460">
    <property type="entry name" value="Flg_bb_rod"/>
    <property type="match status" value="1"/>
</dbReference>
<evidence type="ECO:0000256" key="3">
    <source>
        <dbReference type="ARBA" id="ARBA00019015"/>
    </source>
</evidence>
<keyword evidence="11" id="KW-1185">Reference proteome</keyword>
<evidence type="ECO:0000313" key="11">
    <source>
        <dbReference type="Proteomes" id="UP001061361"/>
    </source>
</evidence>
<dbReference type="Gene3D" id="2.60.98.20">
    <property type="entry name" value="Flagellar hook protein FlgE"/>
    <property type="match status" value="1"/>
</dbReference>
<proteinExistence type="inferred from homology"/>
<evidence type="ECO:0000313" key="10">
    <source>
        <dbReference type="EMBL" id="BDQ33993.1"/>
    </source>
</evidence>
<evidence type="ECO:0000256" key="4">
    <source>
        <dbReference type="ARBA" id="ARBA00023143"/>
    </source>
</evidence>
<feature type="domain" description="Flagellar basal body rod protein N-terminal" evidence="6">
    <location>
        <begin position="6"/>
        <end position="36"/>
    </location>
</feature>
<evidence type="ECO:0000259" key="9">
    <source>
        <dbReference type="Pfam" id="PF22692"/>
    </source>
</evidence>
<dbReference type="InterPro" id="IPR011491">
    <property type="entry name" value="FlgE_D2"/>
</dbReference>
<keyword evidence="10" id="KW-0966">Cell projection</keyword>
<sequence>MSFSSLYVGATGVVAHNASMQVVGNNLANVSTTGYKKADTQFGSLMSQQLGTGGSIYETGAFAFSQIGKGVAVSEIRTIFTEGGLETTTTATDLAIEGNGYFGVNNPYDGNTTNGAEYYTRAGAFRFNNEAYLVDPHGYRLQGYVVDRETGELATTISDVQLPYEDEIVDGNLVRTVQSEPRATTSFEMVTNLDHTAADLFGSYSTPFMAMLEAYNANLSNASTPFGDTLPEYSSSITCYDNEGNGHEVTVYFDPIADYTLSNATPGNSYWEYLIAIPAESDGSAAYGTSGAGLVGAGVMVFDGQGQFVNQVAFSLDSTTASSATSPGAWTTASFDEDGLPQFAVTFGSNGGAIGTEHFISYDFGITSATGTWTGGVSNASGLGNNVQNLASIGDPVRDARVTTSYDNPSATLYHIQDGYTSGYLQYVSVDREGFLNGHFTNNQTEQLFQVAVYTFNSQWGLRRSGHTNFVATEASGAAIAGTASTNGRGTIAQNTLEESNVDMAEEFAKMIITQRGYQANTKVITTSDSLLNTLISTKR</sequence>
<dbReference type="InterPro" id="IPR053967">
    <property type="entry name" value="LlgE_F_G-like_D1"/>
</dbReference>
<protein>
    <recommendedName>
        <fullName evidence="3 5">Flagellar hook protein FlgE</fullName>
    </recommendedName>
</protein>
<evidence type="ECO:0000259" key="8">
    <source>
        <dbReference type="Pfam" id="PF07559"/>
    </source>
</evidence>